<reference evidence="2 3" key="1">
    <citation type="submission" date="2023-10" db="EMBL/GenBank/DDBJ databases">
        <title>Complete genome sequence of a Sphingomonadaceae bacterium.</title>
        <authorList>
            <person name="Yan C."/>
        </authorList>
    </citation>
    <scope>NUCLEOTIDE SEQUENCE [LARGE SCALE GENOMIC DNA]</scope>
    <source>
        <strain evidence="2 3">SCSIO 66989</strain>
    </source>
</reference>
<dbReference type="SUPFAM" id="SSF55785">
    <property type="entry name" value="PYP-like sensor domain (PAS domain)"/>
    <property type="match status" value="2"/>
</dbReference>
<dbReference type="Pfam" id="PF02954">
    <property type="entry name" value="HTH_8"/>
    <property type="match status" value="1"/>
</dbReference>
<dbReference type="EMBL" id="CP136594">
    <property type="protein sequence ID" value="WOE74532.1"/>
    <property type="molecule type" value="Genomic_DNA"/>
</dbReference>
<evidence type="ECO:0000313" key="3">
    <source>
        <dbReference type="Proteomes" id="UP001302429"/>
    </source>
</evidence>
<dbReference type="InterPro" id="IPR013767">
    <property type="entry name" value="PAS_fold"/>
</dbReference>
<evidence type="ECO:0000313" key="2">
    <source>
        <dbReference type="EMBL" id="WOE74532.1"/>
    </source>
</evidence>
<sequence length="473" mass="53233">MNFESTGDHRIPFSDPDSMFEGFSREDILELAYSSGDFILAIDENEIVRDVAVNSKDHRLAQKWVGKKWSDTVSAESKAKVQKMLQDGSADDQTWRQVNHVDDGDDIPVNYRILRPSNTTLQIAIGRDIRSIALLQQRLLKTQQSMERDYLNLRQTETRYRLLFDNISYPVLIVDSDTYQIQQANRASHGLINAAPGALENKGLLELVERDFRDDIIAYMGAISVSGKVDPVSIRLEGRTGFVKLSASAFRQSGRQYWLINIDDGQHEVPGRSADQYILDVVEKMPDAFVLADENQDIIVANRAFVELVQAGAMEQILGVSLNRFVGRPDVDLNLLRKQLKDHQDVRNFSSVVNDLNGGEEPVEISAIMVERDQPLYGYSVRGVGRRERDLPETSNELPRSVDQLTELVGRKPLKEIVRESTDLIERMCIEAALVHTSDNRASAAEILGLSRQSLYSKLHRHGLGNLTGKGDN</sequence>
<dbReference type="SMART" id="SM00091">
    <property type="entry name" value="PAS"/>
    <property type="match status" value="3"/>
</dbReference>
<accession>A0AA97F7J3</accession>
<dbReference type="SUPFAM" id="SSF46689">
    <property type="entry name" value="Homeodomain-like"/>
    <property type="match status" value="1"/>
</dbReference>
<keyword evidence="3" id="KW-1185">Reference proteome</keyword>
<dbReference type="GO" id="GO:0006355">
    <property type="term" value="P:regulation of DNA-templated transcription"/>
    <property type="evidence" value="ECO:0007669"/>
    <property type="project" value="InterPro"/>
</dbReference>
<name>A0AA97F7J3_9SPHN</name>
<dbReference type="Gene3D" id="3.30.450.20">
    <property type="entry name" value="PAS domain"/>
    <property type="match status" value="2"/>
</dbReference>
<feature type="domain" description="PAS" evidence="1">
    <location>
        <begin position="26"/>
        <end position="90"/>
    </location>
</feature>
<dbReference type="Gene3D" id="1.10.10.60">
    <property type="entry name" value="Homeodomain-like"/>
    <property type="match status" value="1"/>
</dbReference>
<dbReference type="Gene3D" id="1.20.5.430">
    <property type="match status" value="1"/>
</dbReference>
<dbReference type="InterPro" id="IPR002197">
    <property type="entry name" value="HTH_Fis"/>
</dbReference>
<dbReference type="InterPro" id="IPR011785">
    <property type="entry name" value="Tscrpt_reg_PpsR-CrtJ"/>
</dbReference>
<dbReference type="Proteomes" id="UP001302429">
    <property type="component" value="Chromosome"/>
</dbReference>
<dbReference type="NCBIfam" id="TIGR02040">
    <property type="entry name" value="PpsR-CrtJ"/>
    <property type="match status" value="1"/>
</dbReference>
<dbReference type="InterPro" id="IPR009057">
    <property type="entry name" value="Homeodomain-like_sf"/>
</dbReference>
<dbReference type="GO" id="GO:0043565">
    <property type="term" value="F:sequence-specific DNA binding"/>
    <property type="evidence" value="ECO:0007669"/>
    <property type="project" value="InterPro"/>
</dbReference>
<dbReference type="InterPro" id="IPR035965">
    <property type="entry name" value="PAS-like_dom_sf"/>
</dbReference>
<dbReference type="KEGG" id="acoa:RB602_11830"/>
<proteinExistence type="predicted"/>
<feature type="domain" description="PAS" evidence="1">
    <location>
        <begin position="158"/>
        <end position="225"/>
    </location>
</feature>
<dbReference type="RefSeq" id="WP_317080788.1">
    <property type="nucleotide sequence ID" value="NZ_CP136594.1"/>
</dbReference>
<dbReference type="Pfam" id="PF13188">
    <property type="entry name" value="PAS_8"/>
    <property type="match status" value="1"/>
</dbReference>
<organism evidence="2 3">
    <name type="scientific">Alterisphingorhabdus coralli</name>
    <dbReference type="NCBI Taxonomy" id="3071408"/>
    <lineage>
        <taxon>Bacteria</taxon>
        <taxon>Pseudomonadati</taxon>
        <taxon>Pseudomonadota</taxon>
        <taxon>Alphaproteobacteria</taxon>
        <taxon>Sphingomonadales</taxon>
        <taxon>Sphingomonadaceae</taxon>
        <taxon>Alterisphingorhabdus (ex Yan et al. 2024)</taxon>
    </lineage>
</organism>
<evidence type="ECO:0000259" key="1">
    <source>
        <dbReference type="SMART" id="SM00091"/>
    </source>
</evidence>
<dbReference type="Pfam" id="PF00989">
    <property type="entry name" value="PAS"/>
    <property type="match status" value="1"/>
</dbReference>
<dbReference type="AlphaFoldDB" id="A0AA97F7J3"/>
<feature type="domain" description="PAS" evidence="1">
    <location>
        <begin position="276"/>
        <end position="345"/>
    </location>
</feature>
<protein>
    <submittedName>
        <fullName evidence="2">Transcriptional regulator PpsR</fullName>
    </submittedName>
</protein>
<gene>
    <name evidence="2" type="primary">ppsR</name>
    <name evidence="2" type="ORF">RB602_11830</name>
</gene>
<dbReference type="InterPro" id="IPR000014">
    <property type="entry name" value="PAS"/>
</dbReference>
<dbReference type="PRINTS" id="PR01590">
    <property type="entry name" value="HTHFIS"/>
</dbReference>